<sequence length="672" mass="76769">MSFPAVSTSDTPHPLPSSNPDQPWYSGTKTHHPPPPLGHPAASWEHCNSVFQDQVHDSCNKWRDEIDKLLIFAGLFSSVIAGFSIQSYALLQISPSDTTNHLLASIILQLNSSSIVQNAIIPDNILTPKTVDPWAIWVNIFWFLSLSLSLSAAIVGILCLQWLREYQRKVELPAKEAFALQYMRYEGLVQWHIPTIIASLPLLLQTSLVLFFVGLLVLLWNLNHTVAIVITVISGLILLFLLATTILPALQYLSHQSQRLRIPQCPFKSPQSFAIYHIFSRMISGLLHFAFVLAPRLDISEDTDLQEESNRLAKVVLSGRLSWRGLLQRALAMSSTSDWSKIDIYWQRWRALLLYNDPLPTFRNDHINGLDHLSEALPEEDESYIHIYTCLQDSVIQRNDLGQLVPAIQQGQKTDQQYRVSAIYQMQKDELRHLAPIIHRIASRSDPGLINGVLSADMISDYEVEDMLTALVLRYQPLTEDQKRASSIINHCLELSIKILNSAGGRRTMAFLSVPLLINQTAKDFPVPEDIIYQCILCCQRLITNNHYVTDNLDLFFNTFNAILSQDPVTVISKPYTPKLFELCVNIKHWMDKQKNDGEYVAIASMTTILKKVECHSDWLSQPPFLDFMQVSTWLPQPEDEYDRFLMLLGDYAFELNKRMLNWRLRVEPEHD</sequence>
<keyword evidence="2" id="KW-0812">Transmembrane</keyword>
<evidence type="ECO:0000313" key="4">
    <source>
        <dbReference type="EMBL" id="PFH48805.1"/>
    </source>
</evidence>
<dbReference type="InterPro" id="IPR045338">
    <property type="entry name" value="DUF6535"/>
</dbReference>
<feature type="transmembrane region" description="Helical" evidence="2">
    <location>
        <begin position="274"/>
        <end position="294"/>
    </location>
</feature>
<feature type="domain" description="DUF6535" evidence="3">
    <location>
        <begin position="44"/>
        <end position="221"/>
    </location>
</feature>
<accession>A0A2A9NCR2</accession>
<evidence type="ECO:0000256" key="1">
    <source>
        <dbReference type="SAM" id="MobiDB-lite"/>
    </source>
</evidence>
<dbReference type="Proteomes" id="UP000242287">
    <property type="component" value="Unassembled WGS sequence"/>
</dbReference>
<dbReference type="OrthoDB" id="3064335at2759"/>
<organism evidence="4 5">
    <name type="scientific">Amanita thiersii Skay4041</name>
    <dbReference type="NCBI Taxonomy" id="703135"/>
    <lineage>
        <taxon>Eukaryota</taxon>
        <taxon>Fungi</taxon>
        <taxon>Dikarya</taxon>
        <taxon>Basidiomycota</taxon>
        <taxon>Agaricomycotina</taxon>
        <taxon>Agaricomycetes</taxon>
        <taxon>Agaricomycetidae</taxon>
        <taxon>Agaricales</taxon>
        <taxon>Pluteineae</taxon>
        <taxon>Amanitaceae</taxon>
        <taxon>Amanita</taxon>
    </lineage>
</organism>
<name>A0A2A9NCR2_9AGAR</name>
<feature type="region of interest" description="Disordered" evidence="1">
    <location>
        <begin position="1"/>
        <end position="39"/>
    </location>
</feature>
<evidence type="ECO:0000313" key="5">
    <source>
        <dbReference type="Proteomes" id="UP000242287"/>
    </source>
</evidence>
<keyword evidence="2" id="KW-1133">Transmembrane helix</keyword>
<feature type="transmembrane region" description="Helical" evidence="2">
    <location>
        <begin position="193"/>
        <end position="220"/>
    </location>
</feature>
<feature type="transmembrane region" description="Helical" evidence="2">
    <location>
        <begin position="226"/>
        <end position="253"/>
    </location>
</feature>
<evidence type="ECO:0000259" key="3">
    <source>
        <dbReference type="Pfam" id="PF20153"/>
    </source>
</evidence>
<keyword evidence="2" id="KW-0472">Membrane</keyword>
<proteinExistence type="predicted"/>
<feature type="compositionally biased region" description="Polar residues" evidence="1">
    <location>
        <begin position="1"/>
        <end position="28"/>
    </location>
</feature>
<dbReference type="AlphaFoldDB" id="A0A2A9NCR2"/>
<keyword evidence="5" id="KW-1185">Reference proteome</keyword>
<dbReference type="Pfam" id="PF20153">
    <property type="entry name" value="DUF6535"/>
    <property type="match status" value="1"/>
</dbReference>
<dbReference type="EMBL" id="KZ302049">
    <property type="protein sequence ID" value="PFH48805.1"/>
    <property type="molecule type" value="Genomic_DNA"/>
</dbReference>
<feature type="transmembrane region" description="Helical" evidence="2">
    <location>
        <begin position="134"/>
        <end position="160"/>
    </location>
</feature>
<reference evidence="4 5" key="1">
    <citation type="submission" date="2014-02" db="EMBL/GenBank/DDBJ databases">
        <title>Transposable element dynamics among asymbiotic and ectomycorrhizal Amanita fungi.</title>
        <authorList>
            <consortium name="DOE Joint Genome Institute"/>
            <person name="Hess J."/>
            <person name="Skrede I."/>
            <person name="Wolfe B."/>
            <person name="LaButti K."/>
            <person name="Ohm R.A."/>
            <person name="Grigoriev I.V."/>
            <person name="Pringle A."/>
        </authorList>
    </citation>
    <scope>NUCLEOTIDE SEQUENCE [LARGE SCALE GENOMIC DNA]</scope>
    <source>
        <strain evidence="4 5">SKay4041</strain>
    </source>
</reference>
<evidence type="ECO:0000256" key="2">
    <source>
        <dbReference type="SAM" id="Phobius"/>
    </source>
</evidence>
<protein>
    <recommendedName>
        <fullName evidence="3">DUF6535 domain-containing protein</fullName>
    </recommendedName>
</protein>
<gene>
    <name evidence="4" type="ORF">AMATHDRAFT_195904</name>
</gene>
<feature type="transmembrane region" description="Helical" evidence="2">
    <location>
        <begin position="69"/>
        <end position="91"/>
    </location>
</feature>